<dbReference type="NCBIfam" id="NF005679">
    <property type="entry name" value="PRK07475.1"/>
    <property type="match status" value="1"/>
</dbReference>
<name>A0A1I2B6Q5_9BACI</name>
<sequence length="235" mass="26204">MIYKAQKGQISYGEEIGIIMMDAHVPFIQGDIGHAATFSFPVRYQYVPGLTVNAIYNENIDIFPQVVTAGKQLIQEGNVKAITGNCGYFLTFQEELVRELNVPVFMSSLLQLSLLEKMIDPTSQKIGIITAESYRLSDDLLQAANIDPASVHMKGMEQNPHFVEVAIQENGILDSEKLEQETVQTAMELVMEHPDTAIVVIECSILSPYSKAVQQHIKRPVYDYISLVNFVHAGL</sequence>
<dbReference type="STRING" id="930128.SAMN05192532_10275"/>
<protein>
    <recommendedName>
        <fullName evidence="3">Aspartate/glutamate racemase family protein</fullName>
    </recommendedName>
</protein>
<dbReference type="EMBL" id="FONT01000002">
    <property type="protein sequence ID" value="SFE51003.1"/>
    <property type="molecule type" value="Genomic_DNA"/>
</dbReference>
<dbReference type="AlphaFoldDB" id="A0A1I2B6Q5"/>
<dbReference type="Proteomes" id="UP000199516">
    <property type="component" value="Unassembled WGS sequence"/>
</dbReference>
<evidence type="ECO:0000313" key="2">
    <source>
        <dbReference type="Proteomes" id="UP000199516"/>
    </source>
</evidence>
<evidence type="ECO:0008006" key="3">
    <source>
        <dbReference type="Google" id="ProtNLM"/>
    </source>
</evidence>
<reference evidence="1 2" key="1">
    <citation type="submission" date="2016-10" db="EMBL/GenBank/DDBJ databases">
        <authorList>
            <person name="de Groot N.N."/>
        </authorList>
    </citation>
    <scope>NUCLEOTIDE SEQUENCE [LARGE SCALE GENOMIC DNA]</scope>
    <source>
        <strain evidence="1 2">DSM 23995</strain>
    </source>
</reference>
<evidence type="ECO:0000313" key="1">
    <source>
        <dbReference type="EMBL" id="SFE51003.1"/>
    </source>
</evidence>
<proteinExistence type="predicted"/>
<keyword evidence="2" id="KW-1185">Reference proteome</keyword>
<organism evidence="1 2">
    <name type="scientific">Alteribacillus iranensis</name>
    <dbReference type="NCBI Taxonomy" id="930128"/>
    <lineage>
        <taxon>Bacteria</taxon>
        <taxon>Bacillati</taxon>
        <taxon>Bacillota</taxon>
        <taxon>Bacilli</taxon>
        <taxon>Bacillales</taxon>
        <taxon>Bacillaceae</taxon>
        <taxon>Alteribacillus</taxon>
    </lineage>
</organism>
<accession>A0A1I2B6Q5</accession>
<gene>
    <name evidence="1" type="ORF">SAMN05192532_10275</name>
</gene>
<dbReference type="RefSeq" id="WP_177194689.1">
    <property type="nucleotide sequence ID" value="NZ_FONT01000002.1"/>
</dbReference>